<feature type="compositionally biased region" description="Polar residues" evidence="1">
    <location>
        <begin position="67"/>
        <end position="82"/>
    </location>
</feature>
<comment type="caution">
    <text evidence="2">The sequence shown here is derived from an EMBL/GenBank/DDBJ whole genome shotgun (WGS) entry which is preliminary data.</text>
</comment>
<name>A0A9P3GRR1_9APHY</name>
<accession>A0A9P3GRR1</accession>
<dbReference type="AlphaFoldDB" id="A0A9P3GRR1"/>
<sequence>MPSDHGESPPQLLKPPLEGHGSSDKCLIETLSCPERGRSQTEAEVVSGGHTNSDQIHLRAHRDIPSPQANNGTTLPPENNSAVGVGEAVGSPMPKDTTRCRSPSPVANAPRIKRRLPDSLLNRLDRRREAGKPTKWTDRKLDVIVKYVSTLPPPSPSLPAKPIAAVTNEAIAASRRAGLAVQARREREAAEARANTATSSSSRSLAERLSAAPTYTPIAPKRIGIDVPKYTTLELLGIHTPKFNAVLKRFTPFDELDYSDIRTEHAAATARLIRRVREVCELLRPEAIITFQEWKRYDAGLRAIGEVSFKGLRDNLRRVTAELYLIDQGYFD</sequence>
<dbReference type="Proteomes" id="UP000703269">
    <property type="component" value="Unassembled WGS sequence"/>
</dbReference>
<feature type="region of interest" description="Disordered" evidence="1">
    <location>
        <begin position="1"/>
        <end position="109"/>
    </location>
</feature>
<reference evidence="2 3" key="1">
    <citation type="submission" date="2021-08" db="EMBL/GenBank/DDBJ databases">
        <title>Draft Genome Sequence of Phanerochaete sordida strain YK-624.</title>
        <authorList>
            <person name="Mori T."/>
            <person name="Dohra H."/>
            <person name="Suzuki T."/>
            <person name="Kawagishi H."/>
            <person name="Hirai H."/>
        </authorList>
    </citation>
    <scope>NUCLEOTIDE SEQUENCE [LARGE SCALE GENOMIC DNA]</scope>
    <source>
        <strain evidence="2 3">YK-624</strain>
    </source>
</reference>
<dbReference type="OrthoDB" id="2813379at2759"/>
<keyword evidence="3" id="KW-1185">Reference proteome</keyword>
<protein>
    <submittedName>
        <fullName evidence="2">Uncharacterized protein</fullName>
    </submittedName>
</protein>
<proteinExistence type="predicted"/>
<organism evidence="2 3">
    <name type="scientific">Phanerochaete sordida</name>
    <dbReference type="NCBI Taxonomy" id="48140"/>
    <lineage>
        <taxon>Eukaryota</taxon>
        <taxon>Fungi</taxon>
        <taxon>Dikarya</taxon>
        <taxon>Basidiomycota</taxon>
        <taxon>Agaricomycotina</taxon>
        <taxon>Agaricomycetes</taxon>
        <taxon>Polyporales</taxon>
        <taxon>Phanerochaetaceae</taxon>
        <taxon>Phanerochaete</taxon>
    </lineage>
</organism>
<evidence type="ECO:0000313" key="2">
    <source>
        <dbReference type="EMBL" id="GJF00656.1"/>
    </source>
</evidence>
<feature type="region of interest" description="Disordered" evidence="1">
    <location>
        <begin position="184"/>
        <end position="205"/>
    </location>
</feature>
<dbReference type="EMBL" id="BPQB01000179">
    <property type="protein sequence ID" value="GJF00656.1"/>
    <property type="molecule type" value="Genomic_DNA"/>
</dbReference>
<feature type="compositionally biased region" description="Low complexity" evidence="1">
    <location>
        <begin position="192"/>
        <end position="205"/>
    </location>
</feature>
<evidence type="ECO:0000313" key="3">
    <source>
        <dbReference type="Proteomes" id="UP000703269"/>
    </source>
</evidence>
<evidence type="ECO:0000256" key="1">
    <source>
        <dbReference type="SAM" id="MobiDB-lite"/>
    </source>
</evidence>
<gene>
    <name evidence="2" type="ORF">PsYK624_169520</name>
</gene>